<dbReference type="InterPro" id="IPR051413">
    <property type="entry name" value="K/Na_HCN_channel"/>
</dbReference>
<dbReference type="GO" id="GO:0035725">
    <property type="term" value="P:sodium ion transmembrane transport"/>
    <property type="evidence" value="ECO:0007669"/>
    <property type="project" value="TreeGrafter"/>
</dbReference>
<dbReference type="PANTHER" id="PTHR45689">
    <property type="entry name" value="I[[H]] CHANNEL, ISOFORM E"/>
    <property type="match status" value="1"/>
</dbReference>
<dbReference type="GO" id="GO:0003254">
    <property type="term" value="P:regulation of membrane depolarization"/>
    <property type="evidence" value="ECO:0007669"/>
    <property type="project" value="TreeGrafter"/>
</dbReference>
<keyword evidence="1" id="KW-0812">Transmembrane</keyword>
<dbReference type="Gene3D" id="2.60.120.10">
    <property type="entry name" value="Jelly Rolls"/>
    <property type="match status" value="1"/>
</dbReference>
<evidence type="ECO:0000256" key="1">
    <source>
        <dbReference type="SAM" id="Phobius"/>
    </source>
</evidence>
<comment type="caution">
    <text evidence="2">The sequence shown here is derived from an EMBL/GenBank/DDBJ whole genome shotgun (WGS) entry which is preliminary data.</text>
</comment>
<evidence type="ECO:0000313" key="3">
    <source>
        <dbReference type="Proteomes" id="UP000186817"/>
    </source>
</evidence>
<keyword evidence="1" id="KW-0472">Membrane</keyword>
<keyword evidence="1" id="KW-1133">Transmembrane helix</keyword>
<feature type="transmembrane region" description="Helical" evidence="1">
    <location>
        <begin position="669"/>
        <end position="688"/>
    </location>
</feature>
<dbReference type="PANTHER" id="PTHR45689:SF5">
    <property type="entry name" value="I[[H]] CHANNEL, ISOFORM E"/>
    <property type="match status" value="1"/>
</dbReference>
<feature type="transmembrane region" description="Helical" evidence="1">
    <location>
        <begin position="1531"/>
        <end position="1556"/>
    </location>
</feature>
<dbReference type="SUPFAM" id="SSF51206">
    <property type="entry name" value="cAMP-binding domain-like"/>
    <property type="match status" value="1"/>
</dbReference>
<feature type="transmembrane region" description="Helical" evidence="1">
    <location>
        <begin position="1140"/>
        <end position="1160"/>
    </location>
</feature>
<dbReference type="InterPro" id="IPR018490">
    <property type="entry name" value="cNMP-bd_dom_sf"/>
</dbReference>
<dbReference type="EMBL" id="LSRX01000034">
    <property type="protein sequence ID" value="OLQ13013.1"/>
    <property type="molecule type" value="Genomic_DNA"/>
</dbReference>
<dbReference type="InterPro" id="IPR014710">
    <property type="entry name" value="RmlC-like_jellyroll"/>
</dbReference>
<organism evidence="2 3">
    <name type="scientific">Symbiodinium microadriaticum</name>
    <name type="common">Dinoflagellate</name>
    <name type="synonym">Zooxanthella microadriatica</name>
    <dbReference type="NCBI Taxonomy" id="2951"/>
    <lineage>
        <taxon>Eukaryota</taxon>
        <taxon>Sar</taxon>
        <taxon>Alveolata</taxon>
        <taxon>Dinophyceae</taxon>
        <taxon>Suessiales</taxon>
        <taxon>Symbiodiniaceae</taxon>
        <taxon>Symbiodinium</taxon>
    </lineage>
</organism>
<dbReference type="Proteomes" id="UP000186817">
    <property type="component" value="Unassembled WGS sequence"/>
</dbReference>
<dbReference type="GO" id="GO:0098855">
    <property type="term" value="C:HCN channel complex"/>
    <property type="evidence" value="ECO:0007669"/>
    <property type="project" value="TreeGrafter"/>
</dbReference>
<reference evidence="2 3" key="1">
    <citation type="submission" date="2016-02" db="EMBL/GenBank/DDBJ databases">
        <title>Genome analysis of coral dinoflagellate symbionts highlights evolutionary adaptations to a symbiotic lifestyle.</title>
        <authorList>
            <person name="Aranda M."/>
            <person name="Li Y."/>
            <person name="Liew Y.J."/>
            <person name="Baumgarten S."/>
            <person name="Simakov O."/>
            <person name="Wilson M."/>
            <person name="Piel J."/>
            <person name="Ashoor H."/>
            <person name="Bougouffa S."/>
            <person name="Bajic V.B."/>
            <person name="Ryu T."/>
            <person name="Ravasi T."/>
            <person name="Bayer T."/>
            <person name="Micklem G."/>
            <person name="Kim H."/>
            <person name="Bhak J."/>
            <person name="Lajeunesse T.C."/>
            <person name="Voolstra C.R."/>
        </authorList>
    </citation>
    <scope>NUCLEOTIDE SEQUENCE [LARGE SCALE GENOMIC DNA]</scope>
    <source>
        <strain evidence="2 3">CCMP2467</strain>
    </source>
</reference>
<feature type="transmembrane region" description="Helical" evidence="1">
    <location>
        <begin position="1601"/>
        <end position="1626"/>
    </location>
</feature>
<sequence length="1898" mass="211388">MLASSLLTLRRELTILSSSQRKTGGSTPGGETEEALALRQALESRRGTVSSLQAEPEAALRQEAKIWLCGHWGGDSGGGEAEGSLWAQRSAALAQRERAQRTRGKQLEAVLAVFCLGGLEEEQSHAAFHAHFAQRPCGGAAANRQGIALDVSQQGQLEVLTGDFAKFALEPLEEGGPNTPTLSFSEADGGAKGAPKMRMFPVLLARDNMTQSCANEDCRHIEAAPHDTPPASFANYSADVPDGGHMQSAPPAPPMRHATHKAAAETCRARKRWSLKRRLSRAMAASPASSMIPEVMGQIETLIRKLLDAHEPSVKFTLTDGTCHPPTPQHEPPVMNSFPIDCYPGPVESVDPPNFMGEPEPQPPGEPVALQGESEVEGTADDLESGIGSAFVRPLQHTCLLIRPLLSGRKLNFKWGRKLRGERWRQIWAFLSALVILQDCFSIPVLAFGRSPTWFLDILEAVFCCMLDSSEPPLPGSIEDTEPDVPQPTMLVPGPMQAHEVACSQKFEKAGKAGLSWPPALARDGWEQFQNRKLPGDDLVCLRYRTQRNWRWAVFVPSLVLSMATDSPVLCHETRREQVTDGNQTRLECPMGQPATDLFTKDSFCPVVCGFSNMHWTPIWYSLFLATVVYCSFRGRWVDADRYWARKASNLAKYIGCWRAGYSDRHLQVIFILLTLCAVHSVLVRFAATPEVGGFDNACVRYGDWDGVEDVCKPGAYLEQGWPVFLLIYSLCFFGALLDQGVIGMKLRRRREAKLNTEGRQKTWEKFVDTFQPSEDDASGTREAMEEMVIAELYKFSVGDRPMPKSACKSIVRRKLAGTGFARFLEAKGLKLKPSTTKQDPGWCCSRRRSSDVSKTLRQDSEDYGDGWCCSRRRSSDVSHDSPEDVWWDFEEALRKNAGKGKASTPEQVRAAFQLFAADALSRGVAGKMLDSKLEKTDGGYRFPESSEAGGIALPDLMAWEQEMLDKWADFDEIEVDRLTKAAVELKALVHHQMHVIQEDTKRENSDLANAMLLGVDAIRFLMGADEVDEQDSEFNLIDDFDKRLDEIEQEADGLRGPEVLLSERANLETRLLGDPGISESQAAQKDFSGDKLNFSESASKMSKVDMFKLYWFCPIVQSFKEAPAVKSGQRRPLCMSIRAHHVLGAIFGICGFALMISLAPQGDSFTITYYFVDKPALVEGRCRATTSAVTPPSPWCIADTEKVVTLTRWTLPPYHGVPDSTPLVWLCLMLKAVITCMFGGLFGVTVFKTVEGLRLAQHPMKILDFILMRWIHKQQFSTAQLQAWSMARASVLHNDVRFLLDRFEQVVMSLLIVCLILTTDAVVQYIVWSKPPNLSAAYVIVVFAVSTWICINAAVGCHYAQQNHLKTLVEMKEASLLQAVGPDLDYVRSFIDVMVKRLSSGGDYQTKMFYMPLNPVLQKTLLAYFFTSVLAAQQVLGPRTINIPVMASILVIRDGWMLREVGLVCLLEGLLVTMLYVELLTWVHSVDAAVALLRGLQLGRVLHLPRLYKSAGLARPVSNWMHRSSREVRALVNMLLSMVLGVFFLHVLTCLWFFVRSDRESLEGLSVQEQYRITLETAMGRLHPVRTAENMLLPTQVERVVALLASGSALLFGSMFASLVTNDLADVRRVRRMQKETVHQVSDYLSIFPIPWDLEKQCKDFLRTKMASQAPPCKAEIAQLLPEFLYHEVCCEALTPVVAKHDFFTGLCSSHEAFRHDLCVRGLQDWNVEPHEVLCSAGLKCPSMLFVAHGCVLYGQGFGRQRSFTVVTTSAASSRVEPLMVGDTRDGNNNIQFLTHGDWLCEQCLWTEWTYIGKATADGRTTLLCLSPEALMEVTRLHRAATAELILYASSRVEPLMVGDTRDGNNNIQFLLFVNALKDIPEEDRSDLPVLLDNINF</sequence>
<accession>A0A1Q9F055</accession>
<evidence type="ECO:0000313" key="2">
    <source>
        <dbReference type="EMBL" id="OLQ13013.1"/>
    </source>
</evidence>
<protein>
    <submittedName>
        <fullName evidence="2">Uncharacterized protein</fullName>
    </submittedName>
</protein>
<dbReference type="OrthoDB" id="428807at2759"/>
<keyword evidence="3" id="KW-1185">Reference proteome</keyword>
<feature type="transmembrane region" description="Helical" evidence="1">
    <location>
        <begin position="724"/>
        <end position="745"/>
    </location>
</feature>
<feature type="transmembrane region" description="Helical" evidence="1">
    <location>
        <begin position="1307"/>
        <end position="1329"/>
    </location>
</feature>
<proteinExistence type="predicted"/>
<name>A0A1Q9F055_SYMMI</name>
<dbReference type="GO" id="GO:0005249">
    <property type="term" value="F:voltage-gated potassium channel activity"/>
    <property type="evidence" value="ECO:0007669"/>
    <property type="project" value="TreeGrafter"/>
</dbReference>
<feature type="transmembrane region" description="Helical" evidence="1">
    <location>
        <begin position="1335"/>
        <end position="1356"/>
    </location>
</feature>
<gene>
    <name evidence="2" type="ORF">AK812_SmicGene3013</name>
</gene>
<feature type="transmembrane region" description="Helical" evidence="1">
    <location>
        <begin position="1224"/>
        <end position="1248"/>
    </location>
</feature>
<feature type="transmembrane region" description="Helical" evidence="1">
    <location>
        <begin position="619"/>
        <end position="637"/>
    </location>
</feature>